<keyword evidence="2" id="KW-0472">Membrane</keyword>
<evidence type="ECO:0008006" key="5">
    <source>
        <dbReference type="Google" id="ProtNLM"/>
    </source>
</evidence>
<sequence>MALRWMEPLMGFWVVGAIGSDGPLRLFDAAGLESSPFPSEAIDSPAESVFGPRLSPVSSGGNLGELLPRRHAAIALFTALAMAFALLRCFRAITTRKPSNATERKLSDEVSSPESECDVRNDLTSRNAENKRTNCVELKRPTGFPL</sequence>
<dbReference type="VEuPathDB" id="ToxoDB:ETH2_0501600"/>
<protein>
    <recommendedName>
        <fullName evidence="5">Transmembrane protein</fullName>
    </recommendedName>
</protein>
<keyword evidence="2" id="KW-1133">Transmembrane helix</keyword>
<dbReference type="OrthoDB" id="10402180at2759"/>
<evidence type="ECO:0000256" key="1">
    <source>
        <dbReference type="SAM" id="MobiDB-lite"/>
    </source>
</evidence>
<evidence type="ECO:0000256" key="2">
    <source>
        <dbReference type="SAM" id="Phobius"/>
    </source>
</evidence>
<reference evidence="3" key="1">
    <citation type="submission" date="2013-10" db="EMBL/GenBank/DDBJ databases">
        <title>Genomic analysis of the causative agents of coccidiosis in chickens.</title>
        <authorList>
            <person name="Reid A.J."/>
            <person name="Blake D."/>
            <person name="Billington K."/>
            <person name="Browne H."/>
            <person name="Dunn M."/>
            <person name="Hung S."/>
            <person name="Kawahara F."/>
            <person name="Miranda-Saavedra D."/>
            <person name="Mourier T."/>
            <person name="Nagra H."/>
            <person name="Otto T.D."/>
            <person name="Rawlings N."/>
            <person name="Sanchez A."/>
            <person name="Sanders M."/>
            <person name="Subramaniam C."/>
            <person name="Tay Y."/>
            <person name="Dear P."/>
            <person name="Doerig C."/>
            <person name="Gruber A."/>
            <person name="Parkinson J."/>
            <person name="Shirley M."/>
            <person name="Wan K.L."/>
            <person name="Berriman M."/>
            <person name="Tomley F."/>
            <person name="Pain A."/>
        </authorList>
    </citation>
    <scope>NUCLEOTIDE SEQUENCE [LARGE SCALE GENOMIC DNA]</scope>
    <source>
        <strain evidence="3">Houghton</strain>
    </source>
</reference>
<dbReference type="GeneID" id="25255201"/>
<evidence type="ECO:0000313" key="3">
    <source>
        <dbReference type="EMBL" id="CDJ43578.1"/>
    </source>
</evidence>
<keyword evidence="2" id="KW-0812">Transmembrane</keyword>
<proteinExistence type="predicted"/>
<dbReference type="VEuPathDB" id="ToxoDB:ETH_00030610"/>
<feature type="compositionally biased region" description="Basic and acidic residues" evidence="1">
    <location>
        <begin position="117"/>
        <end position="134"/>
    </location>
</feature>
<feature type="region of interest" description="Disordered" evidence="1">
    <location>
        <begin position="98"/>
        <end position="134"/>
    </location>
</feature>
<keyword evidence="4" id="KW-1185">Reference proteome</keyword>
<feature type="transmembrane region" description="Helical" evidence="2">
    <location>
        <begin position="72"/>
        <end position="90"/>
    </location>
</feature>
<organism evidence="3 4">
    <name type="scientific">Eimeria tenella</name>
    <name type="common">Coccidian parasite</name>
    <dbReference type="NCBI Taxonomy" id="5802"/>
    <lineage>
        <taxon>Eukaryota</taxon>
        <taxon>Sar</taxon>
        <taxon>Alveolata</taxon>
        <taxon>Apicomplexa</taxon>
        <taxon>Conoidasida</taxon>
        <taxon>Coccidia</taxon>
        <taxon>Eucoccidiorida</taxon>
        <taxon>Eimeriorina</taxon>
        <taxon>Eimeriidae</taxon>
        <taxon>Eimeria</taxon>
    </lineage>
</organism>
<dbReference type="Proteomes" id="UP000030747">
    <property type="component" value="Unassembled WGS sequence"/>
</dbReference>
<dbReference type="AlphaFoldDB" id="U6L308"/>
<accession>U6L308</accession>
<dbReference type="EMBL" id="HG675885">
    <property type="protein sequence ID" value="CDJ43578.1"/>
    <property type="molecule type" value="Genomic_DNA"/>
</dbReference>
<gene>
    <name evidence="3" type="ORF">ETH_00030610</name>
</gene>
<name>U6L308_EIMTE</name>
<reference evidence="3" key="2">
    <citation type="submission" date="2013-10" db="EMBL/GenBank/DDBJ databases">
        <authorList>
            <person name="Aslett M."/>
        </authorList>
    </citation>
    <scope>NUCLEOTIDE SEQUENCE [LARGE SCALE GENOMIC DNA]</scope>
    <source>
        <strain evidence="3">Houghton</strain>
    </source>
</reference>
<dbReference type="RefSeq" id="XP_013234328.1">
    <property type="nucleotide sequence ID" value="XM_013378874.1"/>
</dbReference>
<evidence type="ECO:0000313" key="4">
    <source>
        <dbReference type="Proteomes" id="UP000030747"/>
    </source>
</evidence>